<organism evidence="2 3">
    <name type="scientific">Phaseolus coccineus</name>
    <name type="common">Scarlet runner bean</name>
    <name type="synonym">Phaseolus multiflorus</name>
    <dbReference type="NCBI Taxonomy" id="3886"/>
    <lineage>
        <taxon>Eukaryota</taxon>
        <taxon>Viridiplantae</taxon>
        <taxon>Streptophyta</taxon>
        <taxon>Embryophyta</taxon>
        <taxon>Tracheophyta</taxon>
        <taxon>Spermatophyta</taxon>
        <taxon>Magnoliopsida</taxon>
        <taxon>eudicotyledons</taxon>
        <taxon>Gunneridae</taxon>
        <taxon>Pentapetalae</taxon>
        <taxon>rosids</taxon>
        <taxon>fabids</taxon>
        <taxon>Fabales</taxon>
        <taxon>Fabaceae</taxon>
        <taxon>Papilionoideae</taxon>
        <taxon>50 kb inversion clade</taxon>
        <taxon>NPAAA clade</taxon>
        <taxon>indigoferoid/millettioid clade</taxon>
        <taxon>Phaseoleae</taxon>
        <taxon>Phaseolus</taxon>
    </lineage>
</organism>
<comment type="caution">
    <text evidence="2">The sequence shown here is derived from an EMBL/GenBank/DDBJ whole genome shotgun (WGS) entry which is preliminary data.</text>
</comment>
<evidence type="ECO:0000313" key="2">
    <source>
        <dbReference type="EMBL" id="KAK7366567.1"/>
    </source>
</evidence>
<evidence type="ECO:0000313" key="3">
    <source>
        <dbReference type="Proteomes" id="UP001374584"/>
    </source>
</evidence>
<keyword evidence="1" id="KW-0812">Transmembrane</keyword>
<dbReference type="AlphaFoldDB" id="A0AAN9N545"/>
<gene>
    <name evidence="2" type="ORF">VNO80_08560</name>
</gene>
<reference evidence="2 3" key="1">
    <citation type="submission" date="2024-01" db="EMBL/GenBank/DDBJ databases">
        <title>The genomes of 5 underutilized Papilionoideae crops provide insights into root nodulation and disease resistanc.</title>
        <authorList>
            <person name="Jiang F."/>
        </authorList>
    </citation>
    <scope>NUCLEOTIDE SEQUENCE [LARGE SCALE GENOMIC DNA]</scope>
    <source>
        <strain evidence="2">JINMINGXINNONG_FW02</strain>
        <tissue evidence="2">Leaves</tissue>
    </source>
</reference>
<evidence type="ECO:0000256" key="1">
    <source>
        <dbReference type="SAM" id="Phobius"/>
    </source>
</evidence>
<dbReference type="Proteomes" id="UP001374584">
    <property type="component" value="Unassembled WGS sequence"/>
</dbReference>
<protein>
    <submittedName>
        <fullName evidence="2">Uncharacterized protein</fullName>
    </submittedName>
</protein>
<accession>A0AAN9N545</accession>
<keyword evidence="1" id="KW-0472">Membrane</keyword>
<feature type="transmembrane region" description="Helical" evidence="1">
    <location>
        <begin position="9"/>
        <end position="26"/>
    </location>
</feature>
<sequence>MHIVGHSKFQFWGCLFAGLVLLFLWIHPSKSLLKQNLSDGLLGSGSCWHLRVGDDNLCNAQCIKSQKPLILTKAKRLAACFVVAAVKC</sequence>
<proteinExistence type="predicted"/>
<name>A0AAN9N545_PHACN</name>
<dbReference type="EMBL" id="JAYMYR010000004">
    <property type="protein sequence ID" value="KAK7366567.1"/>
    <property type="molecule type" value="Genomic_DNA"/>
</dbReference>
<keyword evidence="3" id="KW-1185">Reference proteome</keyword>
<keyword evidence="1" id="KW-1133">Transmembrane helix</keyword>